<gene>
    <name evidence="1" type="ORF">AC478_01240</name>
</gene>
<dbReference type="Proteomes" id="UP000054016">
    <property type="component" value="Unassembled WGS sequence"/>
</dbReference>
<proteinExistence type="predicted"/>
<evidence type="ECO:0000313" key="1">
    <source>
        <dbReference type="EMBL" id="KON32125.1"/>
    </source>
</evidence>
<dbReference type="AlphaFoldDB" id="A0A0M0BUU7"/>
<evidence type="ECO:0000313" key="2">
    <source>
        <dbReference type="Proteomes" id="UP000054016"/>
    </source>
</evidence>
<name>A0A0M0BUU7_9ARCH</name>
<comment type="caution">
    <text evidence="1">The sequence shown here is derived from an EMBL/GenBank/DDBJ whole genome shotgun (WGS) entry which is preliminary data.</text>
</comment>
<accession>A0A0M0BUU7</accession>
<dbReference type="EMBL" id="LFWV01000011">
    <property type="protein sequence ID" value="KON32125.1"/>
    <property type="molecule type" value="Genomic_DNA"/>
</dbReference>
<dbReference type="InterPro" id="IPR025206">
    <property type="entry name" value="DUF4152"/>
</dbReference>
<dbReference type="Pfam" id="PF13680">
    <property type="entry name" value="DUF4152"/>
    <property type="match status" value="1"/>
</dbReference>
<organism evidence="1 2">
    <name type="scientific">miscellaneous Crenarchaeota group-1 archaeon SG8-32-3</name>
    <dbReference type="NCBI Taxonomy" id="1685125"/>
    <lineage>
        <taxon>Archaea</taxon>
        <taxon>Candidatus Bathyarchaeota</taxon>
        <taxon>MCG-1</taxon>
    </lineage>
</organism>
<reference evidence="2" key="1">
    <citation type="submission" date="2015-06" db="EMBL/GenBank/DDBJ databases">
        <title>New insights into the roles of widespread benthic archaea in carbon and nitrogen cycling.</title>
        <authorList>
            <person name="Lazar C.S."/>
            <person name="Baker B.J."/>
            <person name="Seitz K.W."/>
            <person name="Hyde A.S."/>
            <person name="Dick G.J."/>
            <person name="Hinrichs K.-U."/>
            <person name="Teske A.P."/>
        </authorList>
    </citation>
    <scope>NUCLEOTIDE SEQUENCE [LARGE SCALE GENOMIC DNA]</scope>
</reference>
<protein>
    <submittedName>
        <fullName evidence="1">Uncharacterized protein</fullName>
    </submittedName>
</protein>
<dbReference type="Gene3D" id="3.30.420.440">
    <property type="entry name" value="Protein of unknown function DUF4152"/>
    <property type="match status" value="1"/>
</dbReference>
<sequence>MAILDAKFTPLYLVASASVLVEKPYREAHTRLVKPIFKEVTNGYEVIVGEVELCRDLLGSVKADVVHLDLSLCALPVEDLSPVQLSNMRISSKARQHLLRLLPRLRKVASEIKRVYGLDVLAIGKESIPVRVAELSAAAEAVLFACGQALEEKEEMLLGLPSRCQPCITRRRLYLHSLIASEHDVRGYAEDAEGVLGKVNMAETLNPCARGFRALRVKPKK</sequence>